<keyword evidence="8" id="KW-0175">Coiled coil</keyword>
<evidence type="ECO:0000313" key="11">
    <source>
        <dbReference type="Proteomes" id="UP000002815"/>
    </source>
</evidence>
<evidence type="ECO:0000256" key="5">
    <source>
        <dbReference type="ARBA" id="ARBA00022490"/>
    </source>
</evidence>
<dbReference type="FunFam" id="1.20.58.220:FF:000004">
    <property type="entry name" value="Phosphate-specific transport system accessory protein PhoU"/>
    <property type="match status" value="1"/>
</dbReference>
<evidence type="ECO:0000256" key="7">
    <source>
        <dbReference type="PIRNR" id="PIRNR003107"/>
    </source>
</evidence>
<dbReference type="GO" id="GO:0006817">
    <property type="term" value="P:phosphate ion transport"/>
    <property type="evidence" value="ECO:0007669"/>
    <property type="project" value="UniProtKB-KW"/>
</dbReference>
<keyword evidence="5 7" id="KW-0963">Cytoplasm</keyword>
<dbReference type="GO" id="GO:0005737">
    <property type="term" value="C:cytoplasm"/>
    <property type="evidence" value="ECO:0007669"/>
    <property type="project" value="UniProtKB-SubCell"/>
</dbReference>
<dbReference type="PANTHER" id="PTHR42930:SF3">
    <property type="entry name" value="PHOSPHATE-SPECIFIC TRANSPORT SYSTEM ACCESSORY PROTEIN PHOU"/>
    <property type="match status" value="1"/>
</dbReference>
<dbReference type="Proteomes" id="UP000002815">
    <property type="component" value="Unassembled WGS sequence"/>
</dbReference>
<dbReference type="GO" id="GO:0030643">
    <property type="term" value="P:intracellular phosphate ion homeostasis"/>
    <property type="evidence" value="ECO:0007669"/>
    <property type="project" value="InterPro"/>
</dbReference>
<feature type="domain" description="PhoU" evidence="9">
    <location>
        <begin position="127"/>
        <end position="212"/>
    </location>
</feature>
<reference evidence="10 11" key="1">
    <citation type="submission" date="2010-12" db="EMBL/GenBank/DDBJ databases">
        <authorList>
            <person name="Muzny D."/>
            <person name="Qin X."/>
            <person name="Deng J."/>
            <person name="Jiang H."/>
            <person name="Liu Y."/>
            <person name="Qu J."/>
            <person name="Song X.-Z."/>
            <person name="Zhang L."/>
            <person name="Thornton R."/>
            <person name="Coyle M."/>
            <person name="Francisco L."/>
            <person name="Jackson L."/>
            <person name="Javaid M."/>
            <person name="Korchina V."/>
            <person name="Kovar C."/>
            <person name="Mata R."/>
            <person name="Mathew T."/>
            <person name="Ngo R."/>
            <person name="Nguyen L."/>
            <person name="Nguyen N."/>
            <person name="Okwuonu G."/>
            <person name="Ongeri F."/>
            <person name="Pham C."/>
            <person name="Simmons D."/>
            <person name="Wilczek-Boney K."/>
            <person name="Hale W."/>
            <person name="Jakkamsetti A."/>
            <person name="Pham P."/>
            <person name="Ruth R."/>
            <person name="San Lucas F."/>
            <person name="Warren J."/>
            <person name="Zhang J."/>
            <person name="Zhao Z."/>
            <person name="Zhou C."/>
            <person name="Zhu D."/>
            <person name="Lee S."/>
            <person name="Bess C."/>
            <person name="Blankenburg K."/>
            <person name="Forbes L."/>
            <person name="Fu Q."/>
            <person name="Gubbala S."/>
            <person name="Hirani K."/>
            <person name="Jayaseelan J.C."/>
            <person name="Lara F."/>
            <person name="Munidasa M."/>
            <person name="Palculict T."/>
            <person name="Patil S."/>
            <person name="Pu L.-L."/>
            <person name="Saada N."/>
            <person name="Tang L."/>
            <person name="Weissenberger G."/>
            <person name="Zhu Y."/>
            <person name="Hemphill L."/>
            <person name="Shang Y."/>
            <person name="Youmans B."/>
            <person name="Ayvaz T."/>
            <person name="Ross M."/>
            <person name="Santibanez J."/>
            <person name="Aqrawi P."/>
            <person name="Gross S."/>
            <person name="Joshi V."/>
            <person name="Fowler G."/>
            <person name="Nazareth L."/>
            <person name="Reid J."/>
            <person name="Worley K."/>
            <person name="Petrosino J."/>
            <person name="Highlander S."/>
            <person name="Gibbs R."/>
        </authorList>
    </citation>
    <scope>NUCLEOTIDE SEQUENCE [LARGE SCALE GENOMIC DNA]</scope>
    <source>
        <strain evidence="10 11">ATCC 700779</strain>
    </source>
</reference>
<dbReference type="InterPro" id="IPR026022">
    <property type="entry name" value="PhoU_dom"/>
</dbReference>
<evidence type="ECO:0000259" key="9">
    <source>
        <dbReference type="Pfam" id="PF01895"/>
    </source>
</evidence>
<dbReference type="PIRSF" id="PIRSF003107">
    <property type="entry name" value="PhoU"/>
    <property type="match status" value="1"/>
</dbReference>
<dbReference type="Gene3D" id="1.20.58.220">
    <property type="entry name" value="Phosphate transport system protein phou homolog 2, domain 2"/>
    <property type="match status" value="1"/>
</dbReference>
<feature type="coiled-coil region" evidence="8">
    <location>
        <begin position="113"/>
        <end position="140"/>
    </location>
</feature>
<name>E8JZ72_9STRE</name>
<evidence type="ECO:0000256" key="3">
    <source>
        <dbReference type="ARBA" id="ARBA00011738"/>
    </source>
</evidence>
<evidence type="ECO:0000256" key="8">
    <source>
        <dbReference type="SAM" id="Coils"/>
    </source>
</evidence>
<dbReference type="eggNOG" id="COG0704">
    <property type="taxonomic scope" value="Bacteria"/>
</dbReference>
<evidence type="ECO:0000256" key="1">
    <source>
        <dbReference type="ARBA" id="ARBA00004496"/>
    </source>
</evidence>
<dbReference type="SUPFAM" id="SSF109755">
    <property type="entry name" value="PhoU-like"/>
    <property type="match status" value="1"/>
</dbReference>
<dbReference type="AlphaFoldDB" id="E8JZ72"/>
<comment type="subcellular location">
    <subcellularLocation>
        <location evidence="1 7">Cytoplasm</location>
    </subcellularLocation>
</comment>
<sequence length="223" mass="26022">MDKEKKMLRSQFEEDLEKLHNQFYAMGQEVLSQINRTVRAFVTHDRDLAKEVIEQDAEVNEYELKLEKKSFEIIALQQPVSQDLRTVLTVLKAVSDLERMGDHAVSIAEATIRMKGEQRIQAVEEEIKKMGRDVKDFVETTLELYLNGSVDKAYEVATMDEKINHYFENIRDLATEEIRKNPDAIVTGRDYFQVISYLERIGDYAKNICEWVVYFETGKIVEL</sequence>
<comment type="similarity">
    <text evidence="2 7">Belongs to the PhoU family.</text>
</comment>
<dbReference type="PANTHER" id="PTHR42930">
    <property type="entry name" value="PHOSPHATE-SPECIFIC TRANSPORT SYSTEM ACCESSORY PROTEIN PHOU"/>
    <property type="match status" value="1"/>
</dbReference>
<keyword evidence="6 7" id="KW-0592">Phosphate transport</keyword>
<evidence type="ECO:0000256" key="4">
    <source>
        <dbReference type="ARBA" id="ARBA00022448"/>
    </source>
</evidence>
<dbReference type="GO" id="GO:0045936">
    <property type="term" value="P:negative regulation of phosphate metabolic process"/>
    <property type="evidence" value="ECO:0007669"/>
    <property type="project" value="InterPro"/>
</dbReference>
<organism evidence="10 11">
    <name type="scientific">Streptococcus infantis ATCC 700779</name>
    <dbReference type="NCBI Taxonomy" id="889204"/>
    <lineage>
        <taxon>Bacteria</taxon>
        <taxon>Bacillati</taxon>
        <taxon>Bacillota</taxon>
        <taxon>Bacilli</taxon>
        <taxon>Lactobacillales</taxon>
        <taxon>Streptococcaceae</taxon>
        <taxon>Streptococcus</taxon>
    </lineage>
</organism>
<evidence type="ECO:0000256" key="2">
    <source>
        <dbReference type="ARBA" id="ARBA00008107"/>
    </source>
</evidence>
<keyword evidence="4 7" id="KW-0813">Transport</keyword>
<accession>E8JZ72</accession>
<evidence type="ECO:0000313" key="10">
    <source>
        <dbReference type="EMBL" id="EFX36891.1"/>
    </source>
</evidence>
<dbReference type="InterPro" id="IPR038078">
    <property type="entry name" value="PhoU-like_sf"/>
</dbReference>
<evidence type="ECO:0000256" key="6">
    <source>
        <dbReference type="ARBA" id="ARBA00022592"/>
    </source>
</evidence>
<comment type="caution">
    <text evidence="10">The sequence shown here is derived from an EMBL/GenBank/DDBJ whole genome shotgun (WGS) entry which is preliminary data.</text>
</comment>
<comment type="subunit">
    <text evidence="3 7">Homodimer.</text>
</comment>
<gene>
    <name evidence="10" type="primary">phoU</name>
    <name evidence="10" type="ORF">HMPREF9423_0535</name>
</gene>
<keyword evidence="11" id="KW-1185">Reference proteome</keyword>
<dbReference type="Pfam" id="PF01895">
    <property type="entry name" value="PhoU"/>
    <property type="match status" value="2"/>
</dbReference>
<dbReference type="EMBL" id="AEVD01000005">
    <property type="protein sequence ID" value="EFX36891.1"/>
    <property type="molecule type" value="Genomic_DNA"/>
</dbReference>
<comment type="function">
    <text evidence="7">Plays a role in the regulation of phosphate uptake.</text>
</comment>
<dbReference type="HOGENOM" id="CLU_078518_2_0_9"/>
<dbReference type="InterPro" id="IPR028366">
    <property type="entry name" value="PhoU"/>
</dbReference>
<protein>
    <recommendedName>
        <fullName evidence="7">Phosphate-specific transport system accessory protein PhoU</fullName>
    </recommendedName>
</protein>
<dbReference type="NCBIfam" id="TIGR02135">
    <property type="entry name" value="phoU_full"/>
    <property type="match status" value="1"/>
</dbReference>
<proteinExistence type="inferred from homology"/>
<feature type="domain" description="PhoU" evidence="9">
    <location>
        <begin position="26"/>
        <end position="110"/>
    </location>
</feature>